<evidence type="ECO:0000313" key="1">
    <source>
        <dbReference type="EMBL" id="TQM74310.1"/>
    </source>
</evidence>
<comment type="caution">
    <text evidence="1">The sequence shown here is derived from an EMBL/GenBank/DDBJ whole genome shotgun (WGS) entry which is preliminary data.</text>
</comment>
<proteinExistence type="predicted"/>
<organism evidence="1 2">
    <name type="scientific">Thermopolyspora flexuosa</name>
    <dbReference type="NCBI Taxonomy" id="103836"/>
    <lineage>
        <taxon>Bacteria</taxon>
        <taxon>Bacillati</taxon>
        <taxon>Actinomycetota</taxon>
        <taxon>Actinomycetes</taxon>
        <taxon>Streptosporangiales</taxon>
        <taxon>Streptosporangiaceae</taxon>
        <taxon>Thermopolyspora</taxon>
    </lineage>
</organism>
<dbReference type="AlphaFoldDB" id="A0A543IUS6"/>
<protein>
    <recommendedName>
        <fullName evidence="3">N-acetylmuramoyl-L-alanine amidase</fullName>
    </recommendedName>
</protein>
<sequence>MAQAWLHSAGVVPASVDGGSMNGGAPRAVWLLWPADPHGISAKSVAQRLVQIGRPSHLVWNPVTGEIVQSLPATRAACGLPGDVNRHGRVCVQIRVLGSVHEPFTDSKMDGLNEILAWLDSWKIPRSWPAGPPLPYPHSVAAPRSGRAWATGGHFGLSQVPGTTEGDPGAIDITRITGDDGSSVRVPLPRVALNGARRVRGGQDPATLADDAANQAIQSGLGHLAGHEVSLGSRLSSE</sequence>
<keyword evidence="2" id="KW-1185">Reference proteome</keyword>
<dbReference type="Proteomes" id="UP000319213">
    <property type="component" value="Unassembled WGS sequence"/>
</dbReference>
<gene>
    <name evidence="1" type="ORF">FHX40_0980</name>
</gene>
<evidence type="ECO:0008006" key="3">
    <source>
        <dbReference type="Google" id="ProtNLM"/>
    </source>
</evidence>
<reference evidence="1 2" key="1">
    <citation type="submission" date="2019-06" db="EMBL/GenBank/DDBJ databases">
        <title>Sequencing the genomes of 1000 actinobacteria strains.</title>
        <authorList>
            <person name="Klenk H.-P."/>
        </authorList>
    </citation>
    <scope>NUCLEOTIDE SEQUENCE [LARGE SCALE GENOMIC DNA]</scope>
    <source>
        <strain evidence="1 2">DSM 43186</strain>
    </source>
</reference>
<evidence type="ECO:0000313" key="2">
    <source>
        <dbReference type="Proteomes" id="UP000319213"/>
    </source>
</evidence>
<accession>A0A543IUS6</accession>
<dbReference type="EMBL" id="VFPQ01000001">
    <property type="protein sequence ID" value="TQM74310.1"/>
    <property type="molecule type" value="Genomic_DNA"/>
</dbReference>
<name>A0A543IUS6_9ACTN</name>